<keyword evidence="3" id="KW-1185">Reference proteome</keyword>
<sequence>MTSPARPRPGSHSELATGGEDVVLHLIEPAAWRQALREGAVRPPSLDAVGFVHLSTPEQVHLPATALFPGRRDLVLLVVDPARLAAPVRLEPGRPEDPPGMLFPHLYGPLPTSAVVAVVPYRPPLEPVLPAPGDRHGRAVALYNSVPVRRAVGVGDVPGGVAVLDPDVPASHDNNRLVLSTPVDAAAVAAAAEEVGGNAGWPHRAALLTWPGAGQVAAALARQGWAAEELVLMGRSPAAPPDAPTDRVEVVVQTGVHDLWDRSWRRDLDVPPNRLDAVVDQLIRRERLNDLVVAVTDLVVREEGRVVAAAQLRVDGATAALESVMTDPAHRGRGHGDALVARALELAGAAGCDLVVLEASADDWPRHWYARRGFADLGRTWSVTREA</sequence>
<dbReference type="PANTHER" id="PTHR34129">
    <property type="entry name" value="BLR1139 PROTEIN"/>
    <property type="match status" value="1"/>
</dbReference>
<dbReference type="SUPFAM" id="SSF56399">
    <property type="entry name" value="ADP-ribosylation"/>
    <property type="match status" value="1"/>
</dbReference>
<dbReference type="SUPFAM" id="SSF55729">
    <property type="entry name" value="Acyl-CoA N-acyltransferases (Nat)"/>
    <property type="match status" value="1"/>
</dbReference>
<evidence type="ECO:0000259" key="1">
    <source>
        <dbReference type="PROSITE" id="PS51186"/>
    </source>
</evidence>
<evidence type="ECO:0000313" key="3">
    <source>
        <dbReference type="Proteomes" id="UP000199406"/>
    </source>
</evidence>
<name>A0A1G7KF63_9ACTN</name>
<accession>A0A1G7KF63</accession>
<dbReference type="GO" id="GO:0016747">
    <property type="term" value="F:acyltransferase activity, transferring groups other than amino-acyl groups"/>
    <property type="evidence" value="ECO:0007669"/>
    <property type="project" value="InterPro"/>
</dbReference>
<dbReference type="PROSITE" id="PS51186">
    <property type="entry name" value="GNAT"/>
    <property type="match status" value="1"/>
</dbReference>
<evidence type="ECO:0000313" key="2">
    <source>
        <dbReference type="EMBL" id="SDF35489.1"/>
    </source>
</evidence>
<organism evidence="2 3">
    <name type="scientific">Blastococcus aurantiacus</name>
    <dbReference type="NCBI Taxonomy" id="1550231"/>
    <lineage>
        <taxon>Bacteria</taxon>
        <taxon>Bacillati</taxon>
        <taxon>Actinomycetota</taxon>
        <taxon>Actinomycetes</taxon>
        <taxon>Geodermatophilales</taxon>
        <taxon>Geodermatophilaceae</taxon>
        <taxon>Blastococcus</taxon>
    </lineage>
</organism>
<dbReference type="PANTHER" id="PTHR34129:SF1">
    <property type="entry name" value="DUF952 DOMAIN-CONTAINING PROTEIN"/>
    <property type="match status" value="1"/>
</dbReference>
<dbReference type="InterPro" id="IPR000182">
    <property type="entry name" value="GNAT_dom"/>
</dbReference>
<dbReference type="Gene3D" id="3.40.630.30">
    <property type="match status" value="1"/>
</dbReference>
<dbReference type="Gene3D" id="3.20.170.20">
    <property type="entry name" value="Protein of unknown function DUF952"/>
    <property type="match status" value="1"/>
</dbReference>
<dbReference type="Pfam" id="PF00583">
    <property type="entry name" value="Acetyltransf_1"/>
    <property type="match status" value="1"/>
</dbReference>
<dbReference type="CDD" id="cd04301">
    <property type="entry name" value="NAT_SF"/>
    <property type="match status" value="1"/>
</dbReference>
<dbReference type="AlphaFoldDB" id="A0A1G7KF63"/>
<reference evidence="3" key="1">
    <citation type="submission" date="2016-10" db="EMBL/GenBank/DDBJ databases">
        <authorList>
            <person name="Varghese N."/>
            <person name="Submissions S."/>
        </authorList>
    </citation>
    <scope>NUCLEOTIDE SEQUENCE [LARGE SCALE GENOMIC DNA]</scope>
    <source>
        <strain evidence="3">DSM 44268</strain>
    </source>
</reference>
<dbReference type="STRING" id="1550231.SAMN05660662_1823"/>
<dbReference type="Pfam" id="PF06108">
    <property type="entry name" value="DUF952"/>
    <property type="match status" value="1"/>
</dbReference>
<proteinExistence type="predicted"/>
<gene>
    <name evidence="2" type="ORF">SAMN05660662_1823</name>
</gene>
<feature type="domain" description="N-acetyltransferase" evidence="1">
    <location>
        <begin position="250"/>
        <end position="387"/>
    </location>
</feature>
<protein>
    <submittedName>
        <fullName evidence="2">Uncharacterized conserved protein, DUF952 family</fullName>
    </submittedName>
</protein>
<dbReference type="InterPro" id="IPR016181">
    <property type="entry name" value="Acyl_CoA_acyltransferase"/>
</dbReference>
<dbReference type="EMBL" id="FNBT01000003">
    <property type="protein sequence ID" value="SDF35489.1"/>
    <property type="molecule type" value="Genomic_DNA"/>
</dbReference>
<dbReference type="Proteomes" id="UP000199406">
    <property type="component" value="Unassembled WGS sequence"/>
</dbReference>
<dbReference type="InterPro" id="IPR009297">
    <property type="entry name" value="DUF952"/>
</dbReference>